<reference evidence="6" key="1">
    <citation type="submission" date="2021-11" db="EMBL/GenBank/DDBJ databases">
        <title>Vibrio ZSDE26 sp. nov. and Vibrio ZSDZ34 sp. nov., isolated from coastal seawater in Qingdao.</title>
        <authorList>
            <person name="Zhang P."/>
        </authorList>
    </citation>
    <scope>NUCLEOTIDE SEQUENCE</scope>
    <source>
        <strain evidence="6">ZSDZ34</strain>
    </source>
</reference>
<dbReference type="EMBL" id="JAJNNZ010000003">
    <property type="protein sequence ID" value="MCJ2376028.1"/>
    <property type="molecule type" value="Genomic_DNA"/>
</dbReference>
<accession>A0A9X1WBE4</accession>
<name>A0A9X1WBE4_9VIBR</name>
<keyword evidence="2" id="KW-0805">Transcription regulation</keyword>
<evidence type="ECO:0000256" key="1">
    <source>
        <dbReference type="ARBA" id="ARBA00009437"/>
    </source>
</evidence>
<dbReference type="AlphaFoldDB" id="A0A9X1WBE4"/>
<keyword evidence="7" id="KW-1185">Reference proteome</keyword>
<dbReference type="Pfam" id="PF00126">
    <property type="entry name" value="HTH_1"/>
    <property type="match status" value="1"/>
</dbReference>
<dbReference type="InterPro" id="IPR036388">
    <property type="entry name" value="WH-like_DNA-bd_sf"/>
</dbReference>
<gene>
    <name evidence="6" type="ORF">LNL84_04190</name>
</gene>
<dbReference type="Gene3D" id="3.40.190.10">
    <property type="entry name" value="Periplasmic binding protein-like II"/>
    <property type="match status" value="2"/>
</dbReference>
<dbReference type="Pfam" id="PF03466">
    <property type="entry name" value="LysR_substrate"/>
    <property type="match status" value="1"/>
</dbReference>
<dbReference type="Proteomes" id="UP001139488">
    <property type="component" value="Unassembled WGS sequence"/>
</dbReference>
<sequence length="319" mass="36322">MAKNRFINLDLNLLRTFVVLHQEKNARKAAERLFVSQPAISQALRKLRHHFDDELFVKVPNGLAPTVFSEELAGKIEPYLEGLSAVLSEVDEFDPKQLNQELSIALSPVHVFSLGSAIFLYFKTHAPNLRIKLLAWSDHSPRDIEVGDVYMGVIHDETQEIAQDIMAFPSLASTVLTQTYPAILVSKDHPLTKEPVTIENLAKYPLARLIVPGYNNIPKPPTISFFKQHGYDVSFGFSSEYPLVLLEVLEQSDMFYVTSDCFPVAKYPSLRVLPIEHLNKNIKTNVSCYYHPRHRHSALTEWVSQSLQHIFQMGRIKNK</sequence>
<dbReference type="PANTHER" id="PTHR30118">
    <property type="entry name" value="HTH-TYPE TRANSCRIPTIONAL REGULATOR LEUO-RELATED"/>
    <property type="match status" value="1"/>
</dbReference>
<dbReference type="PANTHER" id="PTHR30118:SF11">
    <property type="entry name" value="HTH-TYPE TRANSCRIPTIONAL REGULATOR YIDZ"/>
    <property type="match status" value="1"/>
</dbReference>
<keyword evidence="4" id="KW-0804">Transcription</keyword>
<dbReference type="GO" id="GO:0003700">
    <property type="term" value="F:DNA-binding transcription factor activity"/>
    <property type="evidence" value="ECO:0007669"/>
    <property type="project" value="InterPro"/>
</dbReference>
<comment type="caution">
    <text evidence="6">The sequence shown here is derived from an EMBL/GenBank/DDBJ whole genome shotgun (WGS) entry which is preliminary data.</text>
</comment>
<dbReference type="PROSITE" id="PS50931">
    <property type="entry name" value="HTH_LYSR"/>
    <property type="match status" value="1"/>
</dbReference>
<evidence type="ECO:0000256" key="3">
    <source>
        <dbReference type="ARBA" id="ARBA00023125"/>
    </source>
</evidence>
<dbReference type="Gene3D" id="1.10.10.10">
    <property type="entry name" value="Winged helix-like DNA-binding domain superfamily/Winged helix DNA-binding domain"/>
    <property type="match status" value="1"/>
</dbReference>
<evidence type="ECO:0000256" key="2">
    <source>
        <dbReference type="ARBA" id="ARBA00023015"/>
    </source>
</evidence>
<dbReference type="SUPFAM" id="SSF53850">
    <property type="entry name" value="Periplasmic binding protein-like II"/>
    <property type="match status" value="1"/>
</dbReference>
<comment type="similarity">
    <text evidence="1">Belongs to the LysR transcriptional regulatory family.</text>
</comment>
<dbReference type="InterPro" id="IPR050389">
    <property type="entry name" value="LysR-type_TF"/>
</dbReference>
<dbReference type="InterPro" id="IPR005119">
    <property type="entry name" value="LysR_subst-bd"/>
</dbReference>
<feature type="domain" description="HTH lysR-type" evidence="5">
    <location>
        <begin position="9"/>
        <end position="66"/>
    </location>
</feature>
<organism evidence="6 7">
    <name type="scientific">Vibrio gelatinilyticus</name>
    <dbReference type="NCBI Taxonomy" id="2893468"/>
    <lineage>
        <taxon>Bacteria</taxon>
        <taxon>Pseudomonadati</taxon>
        <taxon>Pseudomonadota</taxon>
        <taxon>Gammaproteobacteria</taxon>
        <taxon>Vibrionales</taxon>
        <taxon>Vibrionaceae</taxon>
        <taxon>Vibrio</taxon>
    </lineage>
</organism>
<protein>
    <submittedName>
        <fullName evidence="6">LysR family transcriptional regulator</fullName>
    </submittedName>
</protein>
<dbReference type="InterPro" id="IPR000847">
    <property type="entry name" value="LysR_HTH_N"/>
</dbReference>
<keyword evidence="3" id="KW-0238">DNA-binding</keyword>
<evidence type="ECO:0000256" key="4">
    <source>
        <dbReference type="ARBA" id="ARBA00023163"/>
    </source>
</evidence>
<evidence type="ECO:0000313" key="7">
    <source>
        <dbReference type="Proteomes" id="UP001139488"/>
    </source>
</evidence>
<evidence type="ECO:0000259" key="5">
    <source>
        <dbReference type="PROSITE" id="PS50931"/>
    </source>
</evidence>
<dbReference type="InterPro" id="IPR036390">
    <property type="entry name" value="WH_DNA-bd_sf"/>
</dbReference>
<dbReference type="SUPFAM" id="SSF46785">
    <property type="entry name" value="Winged helix' DNA-binding domain"/>
    <property type="match status" value="1"/>
</dbReference>
<evidence type="ECO:0000313" key="6">
    <source>
        <dbReference type="EMBL" id="MCJ2376028.1"/>
    </source>
</evidence>
<proteinExistence type="inferred from homology"/>
<dbReference type="PRINTS" id="PR00039">
    <property type="entry name" value="HTHLYSR"/>
</dbReference>
<dbReference type="GO" id="GO:0003677">
    <property type="term" value="F:DNA binding"/>
    <property type="evidence" value="ECO:0007669"/>
    <property type="project" value="UniProtKB-KW"/>
</dbReference>
<dbReference type="RefSeq" id="WP_244355423.1">
    <property type="nucleotide sequence ID" value="NZ_JAJNNZ010000003.1"/>
</dbReference>